<dbReference type="InterPro" id="IPR012675">
    <property type="entry name" value="Beta-grasp_dom_sf"/>
</dbReference>
<proteinExistence type="predicted"/>
<name>A0A3D9H5H3_9FLAO</name>
<dbReference type="PANTHER" id="PTHR23426">
    <property type="entry name" value="FERREDOXIN/ADRENODOXIN"/>
    <property type="match status" value="1"/>
</dbReference>
<dbReference type="SUPFAM" id="SSF54292">
    <property type="entry name" value="2Fe-2S ferredoxin-like"/>
    <property type="match status" value="1"/>
</dbReference>
<protein>
    <submittedName>
        <fullName evidence="5">2Fe-2S ferredoxin</fullName>
    </submittedName>
</protein>
<evidence type="ECO:0000313" key="6">
    <source>
        <dbReference type="Proteomes" id="UP000256629"/>
    </source>
</evidence>
<evidence type="ECO:0000256" key="2">
    <source>
        <dbReference type="ARBA" id="ARBA00022723"/>
    </source>
</evidence>
<comment type="caution">
    <text evidence="5">The sequence shown here is derived from an EMBL/GenBank/DDBJ whole genome shotgun (WGS) entry which is preliminary data.</text>
</comment>
<dbReference type="GO" id="GO:0046872">
    <property type="term" value="F:metal ion binding"/>
    <property type="evidence" value="ECO:0007669"/>
    <property type="project" value="UniProtKB-KW"/>
</dbReference>
<dbReference type="InterPro" id="IPR001055">
    <property type="entry name" value="Adrenodoxin-like"/>
</dbReference>
<gene>
    <name evidence="5" type="ORF">DFQ02_11047</name>
</gene>
<dbReference type="EMBL" id="QRDX01000010">
    <property type="protein sequence ID" value="RED44744.1"/>
    <property type="molecule type" value="Genomic_DNA"/>
</dbReference>
<keyword evidence="3" id="KW-0408">Iron</keyword>
<reference evidence="5 6" key="1">
    <citation type="submission" date="2018-07" db="EMBL/GenBank/DDBJ databases">
        <title>Genomic Encyclopedia of Type Strains, Phase III (KMG-III): the genomes of soil and plant-associated and newly described type strains.</title>
        <authorList>
            <person name="Whitman W."/>
        </authorList>
    </citation>
    <scope>NUCLEOTIDE SEQUENCE [LARGE SCALE GENOMIC DNA]</scope>
    <source>
        <strain evidence="5 6">CECT 8487</strain>
    </source>
</reference>
<dbReference type="InterPro" id="IPR036010">
    <property type="entry name" value="2Fe-2S_ferredoxin-like_sf"/>
</dbReference>
<keyword evidence="1" id="KW-0001">2Fe-2S</keyword>
<evidence type="ECO:0000256" key="1">
    <source>
        <dbReference type="ARBA" id="ARBA00022714"/>
    </source>
</evidence>
<keyword evidence="6" id="KW-1185">Reference proteome</keyword>
<dbReference type="Proteomes" id="UP000256629">
    <property type="component" value="Unassembled WGS sequence"/>
</dbReference>
<keyword evidence="4" id="KW-0411">Iron-sulfur</keyword>
<organism evidence="5 6">
    <name type="scientific">Seonamhaeicola aphaedonensis</name>
    <dbReference type="NCBI Taxonomy" id="1461338"/>
    <lineage>
        <taxon>Bacteria</taxon>
        <taxon>Pseudomonadati</taxon>
        <taxon>Bacteroidota</taxon>
        <taxon>Flavobacteriia</taxon>
        <taxon>Flavobacteriales</taxon>
        <taxon>Flavobacteriaceae</taxon>
    </lineage>
</organism>
<dbReference type="Gene3D" id="3.10.20.30">
    <property type="match status" value="1"/>
</dbReference>
<dbReference type="PANTHER" id="PTHR23426:SF63">
    <property type="entry name" value="TRANSFER PROTEIN, PUTATIVE-RELATED"/>
    <property type="match status" value="1"/>
</dbReference>
<evidence type="ECO:0000256" key="3">
    <source>
        <dbReference type="ARBA" id="ARBA00023004"/>
    </source>
</evidence>
<dbReference type="GO" id="GO:0140647">
    <property type="term" value="P:P450-containing electron transport chain"/>
    <property type="evidence" value="ECO:0007669"/>
    <property type="project" value="InterPro"/>
</dbReference>
<dbReference type="GO" id="GO:0051537">
    <property type="term" value="F:2 iron, 2 sulfur cluster binding"/>
    <property type="evidence" value="ECO:0007669"/>
    <property type="project" value="UniProtKB-KW"/>
</dbReference>
<evidence type="ECO:0000313" key="5">
    <source>
        <dbReference type="EMBL" id="RED44744.1"/>
    </source>
</evidence>
<sequence length="124" mass="13607">MSAHSILKIKIIVFVMVDVKIKVTDREGIKHEILAPTDMAMNLMEVVRSYELAPEGTIGVCGGMAMCASCQCYINSDNELPPMSDDEEAMLSEAFDVRNNSRLGCQIQLTPDLEGLEVELAPES</sequence>
<dbReference type="GO" id="GO:0009055">
    <property type="term" value="F:electron transfer activity"/>
    <property type="evidence" value="ECO:0007669"/>
    <property type="project" value="TreeGrafter"/>
</dbReference>
<evidence type="ECO:0000256" key="4">
    <source>
        <dbReference type="ARBA" id="ARBA00023014"/>
    </source>
</evidence>
<dbReference type="AlphaFoldDB" id="A0A3D9H5H3"/>
<keyword evidence="2" id="KW-0479">Metal-binding</keyword>
<accession>A0A3D9H5H3</accession>